<dbReference type="PANTHER" id="PTHR36118:SF1">
    <property type="entry name" value="ION-TRANSLOCATING OXIDOREDUCTASE COMPLEX SUBUNIT G"/>
    <property type="match status" value="1"/>
</dbReference>
<evidence type="ECO:0000256" key="5">
    <source>
        <dbReference type="ARBA" id="ARBA00022982"/>
    </source>
</evidence>
<dbReference type="PANTHER" id="PTHR36118">
    <property type="entry name" value="ION-TRANSLOCATING OXIDOREDUCTASE COMPLEX SUBUNIT G"/>
    <property type="match status" value="1"/>
</dbReference>
<dbReference type="GO" id="GO:0010181">
    <property type="term" value="F:FMN binding"/>
    <property type="evidence" value="ECO:0007669"/>
    <property type="project" value="InterPro"/>
</dbReference>
<comment type="caution">
    <text evidence="8">The sequence shown here is derived from an EMBL/GenBank/DDBJ whole genome shotgun (WGS) entry which is preliminary data.</text>
</comment>
<evidence type="ECO:0000256" key="3">
    <source>
        <dbReference type="ARBA" id="ARBA00022630"/>
    </source>
</evidence>
<reference evidence="8 9" key="1">
    <citation type="submission" date="2017-09" db="EMBL/GenBank/DDBJ databases">
        <title>Depth-based differentiation of microbial function through sediment-hosted aquifers and enrichment of novel symbionts in the deep terrestrial subsurface.</title>
        <authorList>
            <person name="Probst A.J."/>
            <person name="Ladd B."/>
            <person name="Jarett J.K."/>
            <person name="Geller-Mcgrath D.E."/>
            <person name="Sieber C.M."/>
            <person name="Emerson J.B."/>
            <person name="Anantharaman K."/>
            <person name="Thomas B.C."/>
            <person name="Malmstrom R."/>
            <person name="Stieglmeier M."/>
            <person name="Klingl A."/>
            <person name="Woyke T."/>
            <person name="Ryan C.M."/>
            <person name="Banfield J.F."/>
        </authorList>
    </citation>
    <scope>NUCLEOTIDE SEQUENCE [LARGE SCALE GENOMIC DNA]</scope>
    <source>
        <strain evidence="8">CG11_big_fil_rev_8_21_14_0_20_42_13</strain>
    </source>
</reference>
<dbReference type="InterPro" id="IPR010209">
    <property type="entry name" value="Ion_transpt_RnfG/RsxG"/>
</dbReference>
<evidence type="ECO:0000256" key="1">
    <source>
        <dbReference type="ARBA" id="ARBA00022448"/>
    </source>
</evidence>
<dbReference type="SMART" id="SM00900">
    <property type="entry name" value="FMN_bind"/>
    <property type="match status" value="1"/>
</dbReference>
<dbReference type="EMBL" id="PCWA01000041">
    <property type="protein sequence ID" value="PIQ89424.1"/>
    <property type="molecule type" value="Genomic_DNA"/>
</dbReference>
<dbReference type="Proteomes" id="UP000229641">
    <property type="component" value="Unassembled WGS sequence"/>
</dbReference>
<organism evidence="8 9">
    <name type="scientific">Candidatus Ghiorseimicrobium undicola</name>
    <dbReference type="NCBI Taxonomy" id="1974746"/>
    <lineage>
        <taxon>Bacteria</taxon>
        <taxon>Pseudomonadati</taxon>
        <taxon>Candidatus Omnitrophota</taxon>
        <taxon>Candidatus Ghiorseimicrobium</taxon>
    </lineage>
</organism>
<dbReference type="GO" id="GO:0005886">
    <property type="term" value="C:plasma membrane"/>
    <property type="evidence" value="ECO:0007669"/>
    <property type="project" value="InterPro"/>
</dbReference>
<dbReference type="GO" id="GO:0009055">
    <property type="term" value="F:electron transfer activity"/>
    <property type="evidence" value="ECO:0007669"/>
    <property type="project" value="InterPro"/>
</dbReference>
<dbReference type="AlphaFoldDB" id="A0A2H0M0I7"/>
<evidence type="ECO:0000256" key="4">
    <source>
        <dbReference type="ARBA" id="ARBA00022643"/>
    </source>
</evidence>
<dbReference type="Pfam" id="PF04205">
    <property type="entry name" value="FMN_bind"/>
    <property type="match status" value="1"/>
</dbReference>
<evidence type="ECO:0000313" key="8">
    <source>
        <dbReference type="EMBL" id="PIQ89424.1"/>
    </source>
</evidence>
<protein>
    <recommendedName>
        <fullName evidence="7">FMN-binding domain-containing protein</fullName>
    </recommendedName>
</protein>
<proteinExistence type="predicted"/>
<evidence type="ECO:0000256" key="2">
    <source>
        <dbReference type="ARBA" id="ARBA00022553"/>
    </source>
</evidence>
<name>A0A2H0M0I7_9BACT</name>
<evidence type="ECO:0000259" key="7">
    <source>
        <dbReference type="SMART" id="SM00900"/>
    </source>
</evidence>
<keyword evidence="3" id="KW-0285">Flavoprotein</keyword>
<sequence>MKKALKIIIFVICLGASSSGLLVALNNYTSPLIAKNEELKLKSSVLEALNIEYESVKVEQVFDNNVKVVSKDGLIFYRYQDKAIAFQFSGAGLWGPIKGIVSIDSSLNKISNIKILKQEETPGLGGRITEESFLNQFKGKSFRPSLIFVKGPAAKDNEIDSITGATGTSKALEDLLNKTISEYVAVLER</sequence>
<feature type="signal peptide" evidence="6">
    <location>
        <begin position="1"/>
        <end position="23"/>
    </location>
</feature>
<dbReference type="GO" id="GO:0022900">
    <property type="term" value="P:electron transport chain"/>
    <property type="evidence" value="ECO:0007669"/>
    <property type="project" value="InterPro"/>
</dbReference>
<keyword evidence="4" id="KW-0288">FMN</keyword>
<evidence type="ECO:0000313" key="9">
    <source>
        <dbReference type="Proteomes" id="UP000229641"/>
    </source>
</evidence>
<keyword evidence="1" id="KW-0813">Transport</keyword>
<keyword evidence="6" id="KW-0732">Signal</keyword>
<dbReference type="InterPro" id="IPR007329">
    <property type="entry name" value="FMN-bd"/>
</dbReference>
<feature type="chain" id="PRO_5013701854" description="FMN-binding domain-containing protein" evidence="6">
    <location>
        <begin position="24"/>
        <end position="189"/>
    </location>
</feature>
<gene>
    <name evidence="8" type="ORF">COV72_03050</name>
</gene>
<keyword evidence="5" id="KW-0249">Electron transport</keyword>
<evidence type="ECO:0000256" key="6">
    <source>
        <dbReference type="SAM" id="SignalP"/>
    </source>
</evidence>
<keyword evidence="2" id="KW-0597">Phosphoprotein</keyword>
<feature type="domain" description="FMN-binding" evidence="7">
    <location>
        <begin position="92"/>
        <end position="183"/>
    </location>
</feature>
<accession>A0A2H0M0I7</accession>